<accession>A0AAV1TVH3</accession>
<evidence type="ECO:0000256" key="1">
    <source>
        <dbReference type="SAM" id="MobiDB-lite"/>
    </source>
</evidence>
<proteinExistence type="predicted"/>
<evidence type="ECO:0000313" key="3">
    <source>
        <dbReference type="Proteomes" id="UP001162060"/>
    </source>
</evidence>
<organism evidence="2 3">
    <name type="scientific">Peronospora matthiolae</name>
    <dbReference type="NCBI Taxonomy" id="2874970"/>
    <lineage>
        <taxon>Eukaryota</taxon>
        <taxon>Sar</taxon>
        <taxon>Stramenopiles</taxon>
        <taxon>Oomycota</taxon>
        <taxon>Peronosporomycetes</taxon>
        <taxon>Peronosporales</taxon>
        <taxon>Peronosporaceae</taxon>
        <taxon>Peronospora</taxon>
    </lineage>
</organism>
<protein>
    <recommendedName>
        <fullName evidence="4">Pol protein</fullName>
    </recommendedName>
</protein>
<feature type="region of interest" description="Disordered" evidence="1">
    <location>
        <begin position="18"/>
        <end position="69"/>
    </location>
</feature>
<evidence type="ECO:0008006" key="4">
    <source>
        <dbReference type="Google" id="ProtNLM"/>
    </source>
</evidence>
<feature type="compositionally biased region" description="Basic and acidic residues" evidence="1">
    <location>
        <begin position="23"/>
        <end position="69"/>
    </location>
</feature>
<dbReference type="Proteomes" id="UP001162060">
    <property type="component" value="Unassembled WGS sequence"/>
</dbReference>
<evidence type="ECO:0000313" key="2">
    <source>
        <dbReference type="EMBL" id="CAK7925019.1"/>
    </source>
</evidence>
<dbReference type="EMBL" id="CAKLBY020000086">
    <property type="protein sequence ID" value="CAK7925019.1"/>
    <property type="molecule type" value="Genomic_DNA"/>
</dbReference>
<sequence>MRTHPTFYVGRLKPYHQYAASSDEERPCAQASRREPCGPDGGHRQGSEEQLSHPETDQQSHELPLARHEEMSELSLVLKLSKGKLSSMPRNSVRQLETPVPLIFEIAA</sequence>
<gene>
    <name evidence="2" type="ORF">PM001_LOCUS10169</name>
</gene>
<name>A0AAV1TVH3_9STRA</name>
<dbReference type="AlphaFoldDB" id="A0AAV1TVH3"/>
<reference evidence="2" key="1">
    <citation type="submission" date="2024-01" db="EMBL/GenBank/DDBJ databases">
        <authorList>
            <person name="Webb A."/>
        </authorList>
    </citation>
    <scope>NUCLEOTIDE SEQUENCE</scope>
    <source>
        <strain evidence="2">Pm1</strain>
    </source>
</reference>
<comment type="caution">
    <text evidence="2">The sequence shown here is derived from an EMBL/GenBank/DDBJ whole genome shotgun (WGS) entry which is preliminary data.</text>
</comment>